<feature type="compositionally biased region" description="Basic and acidic residues" evidence="4">
    <location>
        <begin position="1185"/>
        <end position="1205"/>
    </location>
</feature>
<feature type="domain" description="NET" evidence="6">
    <location>
        <begin position="586"/>
        <end position="667"/>
    </location>
</feature>
<feature type="region of interest" description="Disordered" evidence="4">
    <location>
        <begin position="499"/>
        <end position="599"/>
    </location>
</feature>
<feature type="region of interest" description="Disordered" evidence="4">
    <location>
        <begin position="1"/>
        <end position="44"/>
    </location>
</feature>
<feature type="compositionally biased region" description="Basic residues" evidence="4">
    <location>
        <begin position="558"/>
        <end position="567"/>
    </location>
</feature>
<feature type="compositionally biased region" description="Polar residues" evidence="4">
    <location>
        <begin position="993"/>
        <end position="1005"/>
    </location>
</feature>
<feature type="domain" description="Bromo" evidence="5">
    <location>
        <begin position="324"/>
        <end position="396"/>
    </location>
</feature>
<feature type="compositionally biased region" description="Basic and acidic residues" evidence="4">
    <location>
        <begin position="273"/>
        <end position="284"/>
    </location>
</feature>
<evidence type="ECO:0000313" key="8">
    <source>
        <dbReference type="Proteomes" id="UP000252519"/>
    </source>
</evidence>
<feature type="compositionally biased region" description="Polar residues" evidence="4">
    <location>
        <begin position="1046"/>
        <end position="1057"/>
    </location>
</feature>
<name>A0A368GUP8_ANCCA</name>
<feature type="compositionally biased region" description="Polar residues" evidence="4">
    <location>
        <begin position="232"/>
        <end position="242"/>
    </location>
</feature>
<dbReference type="InterPro" id="IPR036427">
    <property type="entry name" value="Bromodomain-like_sf"/>
</dbReference>
<comment type="caution">
    <text evidence="7">The sequence shown here is derived from an EMBL/GenBank/DDBJ whole genome shotgun (WGS) entry which is preliminary data.</text>
</comment>
<feature type="compositionally biased region" description="Basic and acidic residues" evidence="4">
    <location>
        <begin position="1213"/>
        <end position="1228"/>
    </location>
</feature>
<feature type="compositionally biased region" description="Basic and acidic residues" evidence="4">
    <location>
        <begin position="1240"/>
        <end position="1259"/>
    </location>
</feature>
<dbReference type="InterPro" id="IPR001487">
    <property type="entry name" value="Bromodomain"/>
</dbReference>
<dbReference type="FunFam" id="1.20.920.10:FF:000002">
    <property type="entry name" value="Bromodomain-containing protein 4"/>
    <property type="match status" value="1"/>
</dbReference>
<dbReference type="CDD" id="cd05498">
    <property type="entry name" value="Bromo_Brdt_II_like"/>
    <property type="match status" value="1"/>
</dbReference>
<dbReference type="GO" id="GO:0000785">
    <property type="term" value="C:chromatin"/>
    <property type="evidence" value="ECO:0007669"/>
    <property type="project" value="TreeGrafter"/>
</dbReference>
<keyword evidence="1" id="KW-0677">Repeat</keyword>
<feature type="compositionally biased region" description="Basic residues" evidence="4">
    <location>
        <begin position="177"/>
        <end position="186"/>
    </location>
</feature>
<evidence type="ECO:0000259" key="5">
    <source>
        <dbReference type="PROSITE" id="PS50014"/>
    </source>
</evidence>
<dbReference type="Gene3D" id="1.20.1270.220">
    <property type="match status" value="1"/>
</dbReference>
<feature type="region of interest" description="Disordered" evidence="4">
    <location>
        <begin position="255"/>
        <end position="286"/>
    </location>
</feature>
<keyword evidence="8" id="KW-1185">Reference proteome</keyword>
<evidence type="ECO:0000313" key="7">
    <source>
        <dbReference type="EMBL" id="RCN46760.1"/>
    </source>
</evidence>
<dbReference type="Pfam" id="PF00439">
    <property type="entry name" value="Bromodomain"/>
    <property type="match status" value="2"/>
</dbReference>
<dbReference type="CDD" id="cd05497">
    <property type="entry name" value="Bromo_Brdt_I_like"/>
    <property type="match status" value="1"/>
</dbReference>
<feature type="region of interest" description="Disordered" evidence="4">
    <location>
        <begin position="173"/>
        <end position="242"/>
    </location>
</feature>
<feature type="region of interest" description="Disordered" evidence="4">
    <location>
        <begin position="699"/>
        <end position="891"/>
    </location>
</feature>
<feature type="compositionally biased region" description="Polar residues" evidence="4">
    <location>
        <begin position="705"/>
        <end position="719"/>
    </location>
</feature>
<sequence>MSADVQRNLDAVSTSGEGDAAGTADDSAKKAENPWASPRQEPVNGIVQPRVIPPMGKPTRHTNQLDYLLNTVLKDVMKHKHAWPFNVPVDTVKLNLPDYHKVIRRPMDMKTIQKRLQNIYYYSAKECMEDVMTMFNNCYCYNPPHSDIVAMARTLEQLFLAKIVDMPGDEVEIARPSSKRGPKSMRKGPSPALGGARKSASFVRASRESSIQKGAADSSSVLGDSDVPNVVEESSSGASLDVPISTSTLHPLKVQKGVKRKADTTTGVLIEEDSGKVPRRESSRPIKKPAHFIDYTQLPPRYKGKATESMKFCHKVLHELMSKKCKSFNWPFLVPVDVEGMNLSDYYDIIPNPMDLGTIKKKLDNKQYANAQEFAEDIRLVCNNCFKYNPASDIIHQHGRSLLQAFNDRWANLPVDEDVADTNVVATSCEVVDEEDALESYLTSWENLKEKSLGFAESITSRLLEIRELKSKDAPQSAILEAVKSLEKLLAQTATFTVPPFTPSSTRTRRAPAATHIKEDSPLSNGPATSVSTMPRRDLKRPAAAHTSSEPAKLYCGRGRRPGSKNKPKAESSANGKPWKDDYEFDSGDEASHEPMSYDEKRQLSLDINKLPGDKLSMVVSIIESREDLSDISPEEIEIDFETLKAVTLRDLEAFVAAALKRKPRKSEFILMSAHANVHVAAVKSDNETRKREIEDKIKKLGGTVSAQQPSKNAASTADASRHTVSRARSSSESSSGSSGSSSSSSSDSSDSESEVKSDASQSVRMKFSRKSGHVQIQETVSPVVPNVPNTAKPEKVPRKSPRARPPPVLPARQVRKRSARLSVPAPADTSNDGGNSTAPPAAAPVRPSASASKTVLTTAKPATGAATAGASEEAEPVEIMQNGASSADSGVNVSSIVNSILDGSMCLRPNDPHHSSRSSSVPPSPGSKPHSQSHSPDASSSTPPEPTDTTKRARTRSAPPPPASGYCTVPVEKSPTRGRTATTDAKKRETELQTMQSDTDNSPKNDYIVAQSENSAKKVKLASTPSRKRSAPIRKTTITEPRLSPDNSNAPSTHGGTDTAMPETGMSLLDQLLPTDGAKQRTPPASNVSILDKLLPTEDSKNDTPPATSVGMSILDQLLPPDPNSEGRPSSTGPPPDTRSQPKAPKINRNVPILEQLQPQHTSAMSMKAAEQLEQFKLQAKLKEEKRKQLRMDEEQRRRERDGQRATGGTAEKGEPFRSDSRNEISGHRPLQNSGGSRDISREPHREGHRDHSHDSHGGHSSAGATPGNTSSPSHSYMLTQEGAMLRRKEQERRMRELAKDVDLTSQMELMANFEASF</sequence>
<dbReference type="InterPro" id="IPR031354">
    <property type="entry name" value="BRD4_CDT"/>
</dbReference>
<evidence type="ECO:0000256" key="1">
    <source>
        <dbReference type="ARBA" id="ARBA00022737"/>
    </source>
</evidence>
<dbReference type="Pfam" id="PF17035">
    <property type="entry name" value="BET"/>
    <property type="match status" value="1"/>
</dbReference>
<evidence type="ECO:0000256" key="2">
    <source>
        <dbReference type="ARBA" id="ARBA00023117"/>
    </source>
</evidence>
<dbReference type="InterPro" id="IPR043509">
    <property type="entry name" value="Bromo_Brdt_II"/>
</dbReference>
<feature type="region of interest" description="Disordered" evidence="4">
    <location>
        <begin position="904"/>
        <end position="1172"/>
    </location>
</feature>
<dbReference type="Gene3D" id="1.20.920.10">
    <property type="entry name" value="Bromodomain-like"/>
    <property type="match status" value="2"/>
</dbReference>
<proteinExistence type="predicted"/>
<feature type="region of interest" description="Disordered" evidence="4">
    <location>
        <begin position="1185"/>
        <end position="1301"/>
    </location>
</feature>
<evidence type="ECO:0000256" key="4">
    <source>
        <dbReference type="SAM" id="MobiDB-lite"/>
    </source>
</evidence>
<dbReference type="FunFam" id="1.20.1270.220:FF:000001">
    <property type="entry name" value="bromodomain-containing protein 2 isoform X1"/>
    <property type="match status" value="1"/>
</dbReference>
<dbReference type="Pfam" id="PF17105">
    <property type="entry name" value="BRD4_CDT"/>
    <property type="match status" value="1"/>
</dbReference>
<dbReference type="PANTHER" id="PTHR22880">
    <property type="entry name" value="FALZ-RELATED BROMODOMAIN-CONTAINING PROTEINS"/>
    <property type="match status" value="1"/>
</dbReference>
<feature type="compositionally biased region" description="Basic and acidic residues" evidence="4">
    <location>
        <begin position="1286"/>
        <end position="1301"/>
    </location>
</feature>
<dbReference type="PROSITE" id="PS00633">
    <property type="entry name" value="BROMODOMAIN_1"/>
    <property type="match status" value="2"/>
</dbReference>
<feature type="compositionally biased region" description="Low complexity" evidence="4">
    <location>
        <begin position="918"/>
        <end position="943"/>
    </location>
</feature>
<evidence type="ECO:0000256" key="3">
    <source>
        <dbReference type="PROSITE-ProRule" id="PRU00035"/>
    </source>
</evidence>
<organism evidence="7 8">
    <name type="scientific">Ancylostoma caninum</name>
    <name type="common">Dog hookworm</name>
    <dbReference type="NCBI Taxonomy" id="29170"/>
    <lineage>
        <taxon>Eukaryota</taxon>
        <taxon>Metazoa</taxon>
        <taxon>Ecdysozoa</taxon>
        <taxon>Nematoda</taxon>
        <taxon>Chromadorea</taxon>
        <taxon>Rhabditida</taxon>
        <taxon>Rhabditina</taxon>
        <taxon>Rhabditomorpha</taxon>
        <taxon>Strongyloidea</taxon>
        <taxon>Ancylostomatidae</taxon>
        <taxon>Ancylostomatinae</taxon>
        <taxon>Ancylostoma</taxon>
    </lineage>
</organism>
<dbReference type="SUPFAM" id="SSF47370">
    <property type="entry name" value="Bromodomain"/>
    <property type="match status" value="2"/>
</dbReference>
<dbReference type="InterPro" id="IPR018359">
    <property type="entry name" value="Bromodomain_CS"/>
</dbReference>
<dbReference type="PANTHER" id="PTHR22880:SF225">
    <property type="entry name" value="BROMODOMAIN-CONTAINING PROTEIN BET-1-RELATED"/>
    <property type="match status" value="1"/>
</dbReference>
<reference evidence="7 8" key="1">
    <citation type="submission" date="2014-10" db="EMBL/GenBank/DDBJ databases">
        <title>Draft genome of the hookworm Ancylostoma caninum.</title>
        <authorList>
            <person name="Mitreva M."/>
        </authorList>
    </citation>
    <scope>NUCLEOTIDE SEQUENCE [LARGE SCALE GENOMIC DNA]</scope>
    <source>
        <strain evidence="7 8">Baltimore</strain>
    </source>
</reference>
<dbReference type="InterPro" id="IPR043508">
    <property type="entry name" value="Bromo_Brdt_I"/>
</dbReference>
<dbReference type="InterPro" id="IPR027353">
    <property type="entry name" value="NET_dom"/>
</dbReference>
<feature type="compositionally biased region" description="Polar residues" evidence="4">
    <location>
        <begin position="1268"/>
        <end position="1280"/>
    </location>
</feature>
<dbReference type="STRING" id="29170.A0A368GUP8"/>
<dbReference type="InterPro" id="IPR038336">
    <property type="entry name" value="NET_sf"/>
</dbReference>
<dbReference type="InterPro" id="IPR050935">
    <property type="entry name" value="Bromo_chromatin_reader"/>
</dbReference>
<feature type="compositionally biased region" description="Low complexity" evidence="4">
    <location>
        <begin position="731"/>
        <end position="749"/>
    </location>
</feature>
<gene>
    <name evidence="7" type="ORF">ANCCAN_07202</name>
</gene>
<evidence type="ECO:0000259" key="6">
    <source>
        <dbReference type="PROSITE" id="PS51525"/>
    </source>
</evidence>
<feature type="domain" description="Bromo" evidence="5">
    <location>
        <begin position="77"/>
        <end position="149"/>
    </location>
</feature>
<feature type="compositionally biased region" description="Low complexity" evidence="4">
    <location>
        <begin position="499"/>
        <end position="515"/>
    </location>
</feature>
<feature type="compositionally biased region" description="Basic and acidic residues" evidence="4">
    <location>
        <begin position="590"/>
        <end position="599"/>
    </location>
</feature>
<dbReference type="EMBL" id="JOJR01000073">
    <property type="protein sequence ID" value="RCN46760.1"/>
    <property type="molecule type" value="Genomic_DNA"/>
</dbReference>
<keyword evidence="2 3" id="KW-0103">Bromodomain</keyword>
<protein>
    <submittedName>
        <fullName evidence="7">Bromodomain protein</fullName>
    </submittedName>
</protein>
<feature type="compositionally biased region" description="Polar residues" evidence="4">
    <location>
        <begin position="208"/>
        <end position="222"/>
    </location>
</feature>
<dbReference type="GO" id="GO:0006355">
    <property type="term" value="P:regulation of DNA-templated transcription"/>
    <property type="evidence" value="ECO:0007669"/>
    <property type="project" value="TreeGrafter"/>
</dbReference>
<dbReference type="GO" id="GO:0005634">
    <property type="term" value="C:nucleus"/>
    <property type="evidence" value="ECO:0007669"/>
    <property type="project" value="TreeGrafter"/>
</dbReference>
<feature type="compositionally biased region" description="Polar residues" evidence="4">
    <location>
        <begin position="522"/>
        <end position="533"/>
    </location>
</feature>
<dbReference type="Proteomes" id="UP000252519">
    <property type="component" value="Unassembled WGS sequence"/>
</dbReference>
<dbReference type="SMART" id="SM00297">
    <property type="entry name" value="BROMO"/>
    <property type="match status" value="2"/>
</dbReference>
<accession>A0A368GUP8</accession>
<dbReference type="GO" id="GO:0006338">
    <property type="term" value="P:chromatin remodeling"/>
    <property type="evidence" value="ECO:0007669"/>
    <property type="project" value="TreeGrafter"/>
</dbReference>
<dbReference type="PRINTS" id="PR00503">
    <property type="entry name" value="BROMODOMAIN"/>
</dbReference>
<dbReference type="OrthoDB" id="21449at2759"/>
<dbReference type="PROSITE" id="PS51525">
    <property type="entry name" value="NET"/>
    <property type="match status" value="1"/>
</dbReference>
<feature type="compositionally biased region" description="Low complexity" evidence="4">
    <location>
        <begin position="837"/>
        <end position="872"/>
    </location>
</feature>
<dbReference type="PROSITE" id="PS50014">
    <property type="entry name" value="BROMODOMAIN_2"/>
    <property type="match status" value="2"/>
</dbReference>